<keyword evidence="5" id="KW-0560">Oxidoreductase</keyword>
<comment type="caution">
    <text evidence="7">The sequence shown here is derived from an EMBL/GenBank/DDBJ whole genome shotgun (WGS) entry which is preliminary data.</text>
</comment>
<name>A0A495EPS7_9MICC</name>
<organism evidence="7 8">
    <name type="scientific">Arthrobacter oryzae</name>
    <dbReference type="NCBI Taxonomy" id="409290"/>
    <lineage>
        <taxon>Bacteria</taxon>
        <taxon>Bacillati</taxon>
        <taxon>Actinomycetota</taxon>
        <taxon>Actinomycetes</taxon>
        <taxon>Micrococcales</taxon>
        <taxon>Micrococcaceae</taxon>
        <taxon>Arthrobacter</taxon>
    </lineage>
</organism>
<dbReference type="Gene3D" id="3.90.180.10">
    <property type="entry name" value="Medium-chain alcohol dehydrogenases, catalytic domain"/>
    <property type="match status" value="2"/>
</dbReference>
<dbReference type="InterPro" id="IPR011032">
    <property type="entry name" value="GroES-like_sf"/>
</dbReference>
<comment type="cofactor">
    <cofactor evidence="1">
        <name>Zn(2+)</name>
        <dbReference type="ChEBI" id="CHEBI:29105"/>
    </cofactor>
</comment>
<evidence type="ECO:0000313" key="7">
    <source>
        <dbReference type="EMBL" id="RKR18914.1"/>
    </source>
</evidence>
<reference evidence="7 8" key="1">
    <citation type="submission" date="2018-10" db="EMBL/GenBank/DDBJ databases">
        <title>Genomic Encyclopedia of Type Strains, Phase IV (KMG-IV): sequencing the most valuable type-strain genomes for metagenomic binning, comparative biology and taxonomic classification.</title>
        <authorList>
            <person name="Goeker M."/>
        </authorList>
    </citation>
    <scope>NUCLEOTIDE SEQUENCE [LARGE SCALE GENOMIC DNA]</scope>
    <source>
        <strain evidence="7 8">DSM 25586</strain>
    </source>
</reference>
<feature type="region of interest" description="Disordered" evidence="6">
    <location>
        <begin position="336"/>
        <end position="359"/>
    </location>
</feature>
<dbReference type="Proteomes" id="UP000276055">
    <property type="component" value="Unassembled WGS sequence"/>
</dbReference>
<dbReference type="SUPFAM" id="SSF50129">
    <property type="entry name" value="GroES-like"/>
    <property type="match status" value="1"/>
</dbReference>
<evidence type="ECO:0000256" key="2">
    <source>
        <dbReference type="ARBA" id="ARBA00008072"/>
    </source>
</evidence>
<dbReference type="AlphaFoldDB" id="A0A495EPS7"/>
<feature type="compositionally biased region" description="Polar residues" evidence="6">
    <location>
        <begin position="343"/>
        <end position="359"/>
    </location>
</feature>
<evidence type="ECO:0000256" key="4">
    <source>
        <dbReference type="ARBA" id="ARBA00022833"/>
    </source>
</evidence>
<dbReference type="RefSeq" id="WP_120954323.1">
    <property type="nucleotide sequence ID" value="NZ_RBIR01000005.1"/>
</dbReference>
<evidence type="ECO:0000256" key="6">
    <source>
        <dbReference type="SAM" id="MobiDB-lite"/>
    </source>
</evidence>
<accession>A0A495EPS7</accession>
<dbReference type="PANTHER" id="PTHR43350">
    <property type="entry name" value="NAD-DEPENDENT ALCOHOL DEHYDROGENASE"/>
    <property type="match status" value="1"/>
</dbReference>
<evidence type="ECO:0000256" key="5">
    <source>
        <dbReference type="ARBA" id="ARBA00023002"/>
    </source>
</evidence>
<dbReference type="GO" id="GO:0016491">
    <property type="term" value="F:oxidoreductase activity"/>
    <property type="evidence" value="ECO:0007669"/>
    <property type="project" value="UniProtKB-KW"/>
</dbReference>
<dbReference type="PANTHER" id="PTHR43350:SF19">
    <property type="entry name" value="D-GULOSIDE 3-DEHYDROGENASE"/>
    <property type="match status" value="1"/>
</dbReference>
<dbReference type="CDD" id="cd08255">
    <property type="entry name" value="2-desacetyl-2-hydroxyethyl_bacteriochlorophyllide_like"/>
    <property type="match status" value="1"/>
</dbReference>
<dbReference type="OrthoDB" id="9781588at2"/>
<dbReference type="SUPFAM" id="SSF51735">
    <property type="entry name" value="NAD(P)-binding Rossmann-fold domains"/>
    <property type="match status" value="1"/>
</dbReference>
<keyword evidence="3" id="KW-0479">Metal-binding</keyword>
<protein>
    <submittedName>
        <fullName evidence="7">Threonine dehydrogenase-like Zn-dependent dehydrogenase</fullName>
    </submittedName>
</protein>
<evidence type="ECO:0000313" key="8">
    <source>
        <dbReference type="Proteomes" id="UP000276055"/>
    </source>
</evidence>
<dbReference type="Gene3D" id="3.40.50.720">
    <property type="entry name" value="NAD(P)-binding Rossmann-like Domain"/>
    <property type="match status" value="1"/>
</dbReference>
<dbReference type="GO" id="GO:0046872">
    <property type="term" value="F:metal ion binding"/>
    <property type="evidence" value="ECO:0007669"/>
    <property type="project" value="UniProtKB-KW"/>
</dbReference>
<dbReference type="InterPro" id="IPR036291">
    <property type="entry name" value="NAD(P)-bd_dom_sf"/>
</dbReference>
<gene>
    <name evidence="7" type="ORF">C8D78_2656</name>
</gene>
<keyword evidence="4" id="KW-0862">Zinc</keyword>
<evidence type="ECO:0000256" key="3">
    <source>
        <dbReference type="ARBA" id="ARBA00022723"/>
    </source>
</evidence>
<sequence>MTISQRHAASDRHATAYWTVGPEQGELRSEALPVPGPGDALVRTLYSGISKGTELVVHHASVPACVAGAMAAPNQAGDFPYPVKFGYLTVGVVEAGPEGWAGKTVFCLYPHQDRFVVPVESLTVIPDGVPARRAVLTGTVETAVNGIWEAGPRLGDRVAVIGAGLVGGMVARLLAGFPLERLQLIDVDPAKRAFADALGVDFSHPEDALPDCDIVIHCSASQEGLQRSLQLVGDEGDIIEMSWYADRSITLPLGEDFHARRLSIRASQVGVVARARRHRRTNAERLALAVSLLQDPVFDVFLTGSSAFEELPDVVRRLADGSLDALCHVIEYPSAGAPAREAPSTQDSSAQAQPTEATR</sequence>
<evidence type="ECO:0000256" key="1">
    <source>
        <dbReference type="ARBA" id="ARBA00001947"/>
    </source>
</evidence>
<comment type="similarity">
    <text evidence="2">Belongs to the zinc-containing alcohol dehydrogenase family.</text>
</comment>
<proteinExistence type="inferred from homology"/>
<dbReference type="EMBL" id="RBIR01000005">
    <property type="protein sequence ID" value="RKR18914.1"/>
    <property type="molecule type" value="Genomic_DNA"/>
</dbReference>